<dbReference type="Proteomes" id="UP000034932">
    <property type="component" value="Unassembled WGS sequence"/>
</dbReference>
<evidence type="ECO:0000256" key="2">
    <source>
        <dbReference type="SAM" id="Phobius"/>
    </source>
</evidence>
<dbReference type="PATRIC" id="fig|1618573.3.peg.377"/>
<keyword evidence="2" id="KW-0812">Transmembrane</keyword>
<reference evidence="4 5" key="1">
    <citation type="journal article" date="2015" name="Nature">
        <title>rRNA introns, odd ribosomes, and small enigmatic genomes across a large radiation of phyla.</title>
        <authorList>
            <person name="Brown C.T."/>
            <person name="Hug L.A."/>
            <person name="Thomas B.C."/>
            <person name="Sharon I."/>
            <person name="Castelle C.J."/>
            <person name="Singh A."/>
            <person name="Wilkins M.J."/>
            <person name="Williams K.H."/>
            <person name="Banfield J.F."/>
        </authorList>
    </citation>
    <scope>NUCLEOTIDE SEQUENCE [LARGE SCALE GENOMIC DNA]</scope>
</reference>
<proteinExistence type="predicted"/>
<feature type="region of interest" description="Disordered" evidence="1">
    <location>
        <begin position="1"/>
        <end position="32"/>
    </location>
</feature>
<feature type="transmembrane region" description="Helical" evidence="2">
    <location>
        <begin position="40"/>
        <end position="58"/>
    </location>
</feature>
<feature type="region of interest" description="Disordered" evidence="1">
    <location>
        <begin position="178"/>
        <end position="222"/>
    </location>
</feature>
<evidence type="ECO:0000313" key="5">
    <source>
        <dbReference type="Proteomes" id="UP000034932"/>
    </source>
</evidence>
<name>A0A0G0M1D6_9BACT</name>
<organism evidence="4 5">
    <name type="scientific">Candidatus Woesebacteria bacterium GW2011_GWB1_39_10b</name>
    <dbReference type="NCBI Taxonomy" id="1618573"/>
    <lineage>
        <taxon>Bacteria</taxon>
        <taxon>Candidatus Woeseibacteriota</taxon>
    </lineage>
</organism>
<dbReference type="STRING" id="1618573.UT19_C0004G0081"/>
<dbReference type="InterPro" id="IPR027381">
    <property type="entry name" value="LytR/CpsA/Psr_C"/>
</dbReference>
<dbReference type="EMBL" id="LBVW01000004">
    <property type="protein sequence ID" value="KKQ94120.1"/>
    <property type="molecule type" value="Genomic_DNA"/>
</dbReference>
<feature type="compositionally biased region" description="Polar residues" evidence="1">
    <location>
        <begin position="11"/>
        <end position="20"/>
    </location>
</feature>
<evidence type="ECO:0000256" key="1">
    <source>
        <dbReference type="SAM" id="MobiDB-lite"/>
    </source>
</evidence>
<evidence type="ECO:0000313" key="4">
    <source>
        <dbReference type="EMBL" id="KKQ94120.1"/>
    </source>
</evidence>
<keyword evidence="2" id="KW-0472">Membrane</keyword>
<accession>A0A0G0M1D6</accession>
<evidence type="ECO:0000259" key="3">
    <source>
        <dbReference type="Pfam" id="PF13399"/>
    </source>
</evidence>
<gene>
    <name evidence="4" type="ORF">UT19_C0004G0081</name>
</gene>
<keyword evidence="2" id="KW-1133">Transmembrane helix</keyword>
<feature type="compositionally biased region" description="Low complexity" evidence="1">
    <location>
        <begin position="195"/>
        <end position="214"/>
    </location>
</feature>
<feature type="domain" description="LytR/CpsA/Psr regulator C-terminal" evidence="3">
    <location>
        <begin position="92"/>
        <end position="159"/>
    </location>
</feature>
<feature type="compositionally biased region" description="Basic and acidic residues" evidence="1">
    <location>
        <begin position="1"/>
        <end position="10"/>
    </location>
</feature>
<sequence length="222" mass="23941">MEGENQKLQEQEGSQTNPQPARTPVGFPQAPKEKKSKTPLIIAIILVVLLGVAGWWFFGKEETLEENDAEVSPTPFVAESTPTPKVEIDRDEVKIQVLNGTGITGAAGALQKELEGLGYSQVDVGNAQKQDFKATEVIFDSGVSLEVKDEITEKLEGLYQDVEVKVGSVDRYDIKITTGYPKGHTPTPTEKPKATLTPTPSGSLTPTITVTQTPTPTPTQVP</sequence>
<protein>
    <submittedName>
        <fullName evidence="4">Beta-mannanase/endoglucanase A</fullName>
    </submittedName>
</protein>
<dbReference type="Gene3D" id="3.30.70.2390">
    <property type="match status" value="1"/>
</dbReference>
<comment type="caution">
    <text evidence="4">The sequence shown here is derived from an EMBL/GenBank/DDBJ whole genome shotgun (WGS) entry which is preliminary data.</text>
</comment>
<dbReference type="Pfam" id="PF13399">
    <property type="entry name" value="LytR_C"/>
    <property type="match status" value="1"/>
</dbReference>
<dbReference type="AlphaFoldDB" id="A0A0G0M1D6"/>